<dbReference type="EMBL" id="CAMAPF010001015">
    <property type="protein sequence ID" value="CAH9139193.1"/>
    <property type="molecule type" value="Genomic_DNA"/>
</dbReference>
<protein>
    <recommendedName>
        <fullName evidence="7">TF-B3 domain-containing protein</fullName>
    </recommendedName>
</protein>
<dbReference type="InterPro" id="IPR003340">
    <property type="entry name" value="B3_DNA-bd"/>
</dbReference>
<keyword evidence="2" id="KW-0805">Transcription regulation</keyword>
<proteinExistence type="predicted"/>
<dbReference type="AlphaFoldDB" id="A0AAV0FU29"/>
<evidence type="ECO:0000256" key="6">
    <source>
        <dbReference type="SAM" id="SignalP"/>
    </source>
</evidence>
<dbReference type="GO" id="GO:0005634">
    <property type="term" value="C:nucleus"/>
    <property type="evidence" value="ECO:0007669"/>
    <property type="project" value="UniProtKB-SubCell"/>
</dbReference>
<feature type="domain" description="TF-B3" evidence="7">
    <location>
        <begin position="39"/>
        <end position="131"/>
    </location>
</feature>
<keyword evidence="5" id="KW-0539">Nucleus</keyword>
<evidence type="ECO:0000256" key="2">
    <source>
        <dbReference type="ARBA" id="ARBA00023015"/>
    </source>
</evidence>
<dbReference type="SUPFAM" id="SSF101936">
    <property type="entry name" value="DNA-binding pseudobarrel domain"/>
    <property type="match status" value="1"/>
</dbReference>
<dbReference type="SMART" id="SM01019">
    <property type="entry name" value="B3"/>
    <property type="match status" value="1"/>
</dbReference>
<evidence type="ECO:0000256" key="5">
    <source>
        <dbReference type="ARBA" id="ARBA00023242"/>
    </source>
</evidence>
<keyword evidence="9" id="KW-1185">Reference proteome</keyword>
<evidence type="ECO:0000256" key="3">
    <source>
        <dbReference type="ARBA" id="ARBA00023125"/>
    </source>
</evidence>
<reference evidence="8" key="1">
    <citation type="submission" date="2022-07" db="EMBL/GenBank/DDBJ databases">
        <authorList>
            <person name="Macas J."/>
            <person name="Novak P."/>
            <person name="Neumann P."/>
        </authorList>
    </citation>
    <scope>NUCLEOTIDE SEQUENCE</scope>
</reference>
<feature type="signal peptide" evidence="6">
    <location>
        <begin position="1"/>
        <end position="32"/>
    </location>
</feature>
<dbReference type="Gene3D" id="2.40.330.10">
    <property type="entry name" value="DNA-binding pseudobarrel domain"/>
    <property type="match status" value="1"/>
</dbReference>
<comment type="caution">
    <text evidence="8">The sequence shown here is derived from an EMBL/GenBank/DDBJ whole genome shotgun (WGS) entry which is preliminary data.</text>
</comment>
<dbReference type="Pfam" id="PF02362">
    <property type="entry name" value="B3"/>
    <property type="match status" value="1"/>
</dbReference>
<keyword evidence="3" id="KW-0238">DNA-binding</keyword>
<sequence>MTVLGRDSPRWKLRMSLIIMNLIFSSIYGCCAQPTNPYFVTKIHRGRRNDLYIRTVVIKHITLPTSIILRDPRGIEWKTNTKVWSDGRTWLTGGWMSLCQRNLVDINDRLVCEFLPREEGEDVAVWHVTTIIPDSA</sequence>
<evidence type="ECO:0000313" key="9">
    <source>
        <dbReference type="Proteomes" id="UP001152523"/>
    </source>
</evidence>
<keyword evidence="4" id="KW-0804">Transcription</keyword>
<accession>A0AAV0FU29</accession>
<dbReference type="Proteomes" id="UP001152523">
    <property type="component" value="Unassembled WGS sequence"/>
</dbReference>
<evidence type="ECO:0000256" key="1">
    <source>
        <dbReference type="ARBA" id="ARBA00004123"/>
    </source>
</evidence>
<feature type="chain" id="PRO_5043448955" description="TF-B3 domain-containing protein" evidence="6">
    <location>
        <begin position="33"/>
        <end position="136"/>
    </location>
</feature>
<organism evidence="8 9">
    <name type="scientific">Cuscuta epithymum</name>
    <dbReference type="NCBI Taxonomy" id="186058"/>
    <lineage>
        <taxon>Eukaryota</taxon>
        <taxon>Viridiplantae</taxon>
        <taxon>Streptophyta</taxon>
        <taxon>Embryophyta</taxon>
        <taxon>Tracheophyta</taxon>
        <taxon>Spermatophyta</taxon>
        <taxon>Magnoliopsida</taxon>
        <taxon>eudicotyledons</taxon>
        <taxon>Gunneridae</taxon>
        <taxon>Pentapetalae</taxon>
        <taxon>asterids</taxon>
        <taxon>lamiids</taxon>
        <taxon>Solanales</taxon>
        <taxon>Convolvulaceae</taxon>
        <taxon>Cuscuteae</taxon>
        <taxon>Cuscuta</taxon>
        <taxon>Cuscuta subgen. Cuscuta</taxon>
    </lineage>
</organism>
<gene>
    <name evidence="8" type="ORF">CEPIT_LOCUS37406</name>
</gene>
<evidence type="ECO:0000313" key="8">
    <source>
        <dbReference type="EMBL" id="CAH9139193.1"/>
    </source>
</evidence>
<dbReference type="InterPro" id="IPR015300">
    <property type="entry name" value="DNA-bd_pseudobarrel_sf"/>
</dbReference>
<dbReference type="GO" id="GO:0003677">
    <property type="term" value="F:DNA binding"/>
    <property type="evidence" value="ECO:0007669"/>
    <property type="project" value="UniProtKB-KW"/>
</dbReference>
<evidence type="ECO:0000256" key="4">
    <source>
        <dbReference type="ARBA" id="ARBA00023163"/>
    </source>
</evidence>
<name>A0AAV0FU29_9ASTE</name>
<keyword evidence="6" id="KW-0732">Signal</keyword>
<evidence type="ECO:0000259" key="7">
    <source>
        <dbReference type="SMART" id="SM01019"/>
    </source>
</evidence>
<dbReference type="PROSITE" id="PS51257">
    <property type="entry name" value="PROKAR_LIPOPROTEIN"/>
    <property type="match status" value="1"/>
</dbReference>
<comment type="subcellular location">
    <subcellularLocation>
        <location evidence="1">Nucleus</location>
    </subcellularLocation>
</comment>